<dbReference type="Proteomes" id="UP000663879">
    <property type="component" value="Unassembled WGS sequence"/>
</dbReference>
<accession>A0A814LJY9</accession>
<organism evidence="1 2">
    <name type="scientific">Brachionus calyciflorus</name>
    <dbReference type="NCBI Taxonomy" id="104777"/>
    <lineage>
        <taxon>Eukaryota</taxon>
        <taxon>Metazoa</taxon>
        <taxon>Spiralia</taxon>
        <taxon>Gnathifera</taxon>
        <taxon>Rotifera</taxon>
        <taxon>Eurotatoria</taxon>
        <taxon>Monogononta</taxon>
        <taxon>Pseudotrocha</taxon>
        <taxon>Ploima</taxon>
        <taxon>Brachionidae</taxon>
        <taxon>Brachionus</taxon>
    </lineage>
</organism>
<evidence type="ECO:0000313" key="1">
    <source>
        <dbReference type="EMBL" id="CAF1066807.1"/>
    </source>
</evidence>
<protein>
    <submittedName>
        <fullName evidence="1">Uncharacterized protein</fullName>
    </submittedName>
</protein>
<dbReference type="EMBL" id="CAJNOC010005975">
    <property type="protein sequence ID" value="CAF1066807.1"/>
    <property type="molecule type" value="Genomic_DNA"/>
</dbReference>
<comment type="caution">
    <text evidence="1">The sequence shown here is derived from an EMBL/GenBank/DDBJ whole genome shotgun (WGS) entry which is preliminary data.</text>
</comment>
<sequence length="109" mass="12200">MKLIDFPGNQLEKLFVRFIIQSALPDAITVTDIIGECERDKEMKTLAEMIQKGAKELPAELADFKKNFDELSCSPEGLVLRGTNIIIPLALRRKVVERAHVGHQGIVKT</sequence>
<name>A0A814LJY9_9BILA</name>
<dbReference type="OrthoDB" id="10068564at2759"/>
<proteinExistence type="predicted"/>
<gene>
    <name evidence="1" type="ORF">OXX778_LOCUS19537</name>
</gene>
<evidence type="ECO:0000313" key="2">
    <source>
        <dbReference type="Proteomes" id="UP000663879"/>
    </source>
</evidence>
<keyword evidence="2" id="KW-1185">Reference proteome</keyword>
<dbReference type="AlphaFoldDB" id="A0A814LJY9"/>
<reference evidence="1" key="1">
    <citation type="submission" date="2021-02" db="EMBL/GenBank/DDBJ databases">
        <authorList>
            <person name="Nowell W R."/>
        </authorList>
    </citation>
    <scope>NUCLEOTIDE SEQUENCE</scope>
    <source>
        <strain evidence="1">Ploen Becks lab</strain>
    </source>
</reference>